<dbReference type="SMART" id="SM00338">
    <property type="entry name" value="BRLZ"/>
    <property type="match status" value="1"/>
</dbReference>
<dbReference type="SUPFAM" id="SSF57959">
    <property type="entry name" value="Leucine zipper domain"/>
    <property type="match status" value="1"/>
</dbReference>
<dbReference type="OrthoDB" id="1937984at2759"/>
<feature type="compositionally biased region" description="Polar residues" evidence="9">
    <location>
        <begin position="156"/>
        <end position="169"/>
    </location>
</feature>
<protein>
    <recommendedName>
        <fullName evidence="4">Autophagy-related protein 17</fullName>
    </recommendedName>
</protein>
<keyword evidence="12" id="KW-1185">Reference proteome</keyword>
<dbReference type="PANTHER" id="PTHR28005:SF1">
    <property type="entry name" value="AUTOPHAGY-RELATED PROTEIN 17"/>
    <property type="match status" value="1"/>
</dbReference>
<reference evidence="11" key="1">
    <citation type="submission" date="2022-08" db="EMBL/GenBank/DDBJ databases">
        <authorList>
            <person name="Kallberg Y."/>
            <person name="Tangrot J."/>
            <person name="Rosling A."/>
        </authorList>
    </citation>
    <scope>NUCLEOTIDE SEQUENCE</scope>
    <source>
        <strain evidence="11">Wild A</strain>
    </source>
</reference>
<feature type="coiled-coil region" evidence="8">
    <location>
        <begin position="187"/>
        <end position="228"/>
    </location>
</feature>
<dbReference type="PROSITE" id="PS50217">
    <property type="entry name" value="BZIP"/>
    <property type="match status" value="1"/>
</dbReference>
<evidence type="ECO:0000256" key="4">
    <source>
        <dbReference type="ARBA" id="ARBA00013806"/>
    </source>
</evidence>
<dbReference type="PANTHER" id="PTHR28005">
    <property type="entry name" value="AUTOPHAGY-RELATED PROTEIN 17"/>
    <property type="match status" value="1"/>
</dbReference>
<dbReference type="GO" id="GO:0000045">
    <property type="term" value="P:autophagosome assembly"/>
    <property type="evidence" value="ECO:0007669"/>
    <property type="project" value="TreeGrafter"/>
</dbReference>
<evidence type="ECO:0000256" key="1">
    <source>
        <dbReference type="ARBA" id="ARBA00004496"/>
    </source>
</evidence>
<feature type="domain" description="BZIP" evidence="10">
    <location>
        <begin position="169"/>
        <end position="226"/>
    </location>
</feature>
<dbReference type="InterPro" id="IPR004827">
    <property type="entry name" value="bZIP"/>
</dbReference>
<evidence type="ECO:0000313" key="11">
    <source>
        <dbReference type="EMBL" id="CAI2189092.1"/>
    </source>
</evidence>
<evidence type="ECO:0000313" key="12">
    <source>
        <dbReference type="Proteomes" id="UP001153678"/>
    </source>
</evidence>
<comment type="caution">
    <text evidence="11">The sequence shown here is derived from an EMBL/GenBank/DDBJ whole genome shotgun (WGS) entry which is preliminary data.</text>
</comment>
<evidence type="ECO:0000256" key="7">
    <source>
        <dbReference type="ARBA" id="ARBA00023136"/>
    </source>
</evidence>
<evidence type="ECO:0000256" key="5">
    <source>
        <dbReference type="ARBA" id="ARBA00022490"/>
    </source>
</evidence>
<dbReference type="Pfam" id="PF04108">
    <property type="entry name" value="ATG17_like"/>
    <property type="match status" value="1"/>
</dbReference>
<dbReference type="AlphaFoldDB" id="A0A9W4WV43"/>
<evidence type="ECO:0000256" key="3">
    <source>
        <dbReference type="ARBA" id="ARBA00006259"/>
    </source>
</evidence>
<accession>A0A9W4WV43</accession>
<evidence type="ECO:0000256" key="9">
    <source>
        <dbReference type="SAM" id="MobiDB-lite"/>
    </source>
</evidence>
<dbReference type="EMBL" id="CAMKVN010005598">
    <property type="protein sequence ID" value="CAI2189092.1"/>
    <property type="molecule type" value="Genomic_DNA"/>
</dbReference>
<evidence type="ECO:0000256" key="8">
    <source>
        <dbReference type="SAM" id="Coils"/>
    </source>
</evidence>
<evidence type="ECO:0000256" key="6">
    <source>
        <dbReference type="ARBA" id="ARBA00023006"/>
    </source>
</evidence>
<dbReference type="GO" id="GO:0000422">
    <property type="term" value="P:autophagy of mitochondrion"/>
    <property type="evidence" value="ECO:0007669"/>
    <property type="project" value="TreeGrafter"/>
</dbReference>
<dbReference type="PROSITE" id="PS00036">
    <property type="entry name" value="BZIP_BASIC"/>
    <property type="match status" value="1"/>
</dbReference>
<sequence length="628" mass="72469">MESENEMFWTSSENFEDVLIEPDISADIESSLQENQKLYQQIYSNEIISDFPLELPTEDFYQLSESYPSFDASTAVQLPFDSYTTLATDSILASQNYLYTQPNLHYFFSTQFNDQNSEFAIPSNSHHINLFDSSNSLSFSQPNFLDLSLDPHPSCRESNNNNDKSTIYESKQARRKRQNKVAAQKSRVKAKRLLIVLQEENESLKKEYEEKLEEINRLSLILNRLKVEGRGRMERLTSLSKKALQLGENLCSKADNLVKECKVDVENIEKICPKLKFLWGELEVQIQSVEKLKCFAENQNGTLQLFYSNKEQELTILSNELDSTLQNLHSKNVDSSIRENAIALEKSTRDNTPPGIGDLCGGEKGLEFDLIEKEENRIEEKAVLFDYVEEHSIQELKDKTQEEVSAILHYLSNSSTLIEQIKNHLLQLSEMLENHTISFEESVSEFARDKCNVLDQETHSMADTLVSLTRHYGQVVAALKACRSNAEVGSKLDISVLQGDTDLIPTIIEELQESLQKIESTSEEVRIRNQIYQVSYDEAVKLFMELENFGILMENFASTMKVLEVDFEKSSATVDRYLEELRNLNLWYEEFSRSYDSMIIEIDRRNRVKEQHERIAEEFLIKLDGLYT</sequence>
<dbReference type="GO" id="GO:0034727">
    <property type="term" value="P:piecemeal microautophagy of the nucleus"/>
    <property type="evidence" value="ECO:0007669"/>
    <property type="project" value="TreeGrafter"/>
</dbReference>
<dbReference type="InterPro" id="IPR045326">
    <property type="entry name" value="ATG17-like_dom"/>
</dbReference>
<proteinExistence type="inferred from homology"/>
<organism evidence="11 12">
    <name type="scientific">Funneliformis geosporum</name>
    <dbReference type="NCBI Taxonomy" id="1117311"/>
    <lineage>
        <taxon>Eukaryota</taxon>
        <taxon>Fungi</taxon>
        <taxon>Fungi incertae sedis</taxon>
        <taxon>Mucoromycota</taxon>
        <taxon>Glomeromycotina</taxon>
        <taxon>Glomeromycetes</taxon>
        <taxon>Glomerales</taxon>
        <taxon>Glomeraceae</taxon>
        <taxon>Funneliformis</taxon>
    </lineage>
</organism>
<dbReference type="GO" id="GO:1990316">
    <property type="term" value="C:Atg1/ULK1 kinase complex"/>
    <property type="evidence" value="ECO:0007669"/>
    <property type="project" value="TreeGrafter"/>
</dbReference>
<dbReference type="GO" id="GO:0060090">
    <property type="term" value="F:molecular adaptor activity"/>
    <property type="evidence" value="ECO:0007669"/>
    <property type="project" value="TreeGrafter"/>
</dbReference>
<keyword evidence="6" id="KW-0072">Autophagy</keyword>
<dbReference type="InterPro" id="IPR007240">
    <property type="entry name" value="Atg17"/>
</dbReference>
<keyword evidence="7" id="KW-0472">Membrane</keyword>
<gene>
    <name evidence="11" type="ORF">FWILDA_LOCUS13908</name>
</gene>
<dbReference type="GO" id="GO:0003700">
    <property type="term" value="F:DNA-binding transcription factor activity"/>
    <property type="evidence" value="ECO:0007669"/>
    <property type="project" value="InterPro"/>
</dbReference>
<dbReference type="Proteomes" id="UP001153678">
    <property type="component" value="Unassembled WGS sequence"/>
</dbReference>
<feature type="non-terminal residue" evidence="11">
    <location>
        <position position="1"/>
    </location>
</feature>
<feature type="region of interest" description="Disordered" evidence="9">
    <location>
        <begin position="150"/>
        <end position="184"/>
    </location>
</feature>
<comment type="similarity">
    <text evidence="3">Belongs to the ATG17 family.</text>
</comment>
<evidence type="ECO:0000256" key="2">
    <source>
        <dbReference type="ARBA" id="ARBA00004623"/>
    </source>
</evidence>
<dbReference type="GO" id="GO:0030295">
    <property type="term" value="F:protein kinase activator activity"/>
    <property type="evidence" value="ECO:0007669"/>
    <property type="project" value="TreeGrafter"/>
</dbReference>
<evidence type="ECO:0000259" key="10">
    <source>
        <dbReference type="PROSITE" id="PS50217"/>
    </source>
</evidence>
<comment type="subcellular location">
    <subcellularLocation>
        <location evidence="1">Cytoplasm</location>
    </subcellularLocation>
    <subcellularLocation>
        <location evidence="2">Preautophagosomal structure membrane</location>
        <topology evidence="2">Peripheral membrane protein</topology>
    </subcellularLocation>
</comment>
<keyword evidence="5" id="KW-0963">Cytoplasm</keyword>
<dbReference type="InterPro" id="IPR046347">
    <property type="entry name" value="bZIP_sf"/>
</dbReference>
<name>A0A9W4WV43_9GLOM</name>
<dbReference type="GO" id="GO:0034045">
    <property type="term" value="C:phagophore assembly site membrane"/>
    <property type="evidence" value="ECO:0007669"/>
    <property type="project" value="UniProtKB-SubCell"/>
</dbReference>
<keyword evidence="8" id="KW-0175">Coiled coil</keyword>